<gene>
    <name evidence="2" type="ORF">HHU12_27650</name>
</gene>
<keyword evidence="3" id="KW-1185">Reference proteome</keyword>
<dbReference type="Proteomes" id="UP000576082">
    <property type="component" value="Unassembled WGS sequence"/>
</dbReference>
<evidence type="ECO:0000313" key="2">
    <source>
        <dbReference type="EMBL" id="NME71771.1"/>
    </source>
</evidence>
<keyword evidence="1" id="KW-1133">Transmembrane helix</keyword>
<reference evidence="2 3" key="1">
    <citation type="submission" date="2020-04" db="EMBL/GenBank/DDBJ databases">
        <title>Flammeovirga sp. SR4, a novel species isolated from seawater.</title>
        <authorList>
            <person name="Wang X."/>
        </authorList>
    </citation>
    <scope>NUCLEOTIDE SEQUENCE [LARGE SCALE GENOMIC DNA]</scope>
    <source>
        <strain evidence="2 3">ATCC 23126</strain>
    </source>
</reference>
<feature type="transmembrane region" description="Helical" evidence="1">
    <location>
        <begin position="45"/>
        <end position="70"/>
    </location>
</feature>
<keyword evidence="1" id="KW-0472">Membrane</keyword>
<organism evidence="2 3">
    <name type="scientific">Flammeovirga aprica JL-4</name>
    <dbReference type="NCBI Taxonomy" id="694437"/>
    <lineage>
        <taxon>Bacteria</taxon>
        <taxon>Pseudomonadati</taxon>
        <taxon>Bacteroidota</taxon>
        <taxon>Cytophagia</taxon>
        <taxon>Cytophagales</taxon>
        <taxon>Flammeovirgaceae</taxon>
        <taxon>Flammeovirga</taxon>
    </lineage>
</organism>
<evidence type="ECO:0000256" key="1">
    <source>
        <dbReference type="SAM" id="Phobius"/>
    </source>
</evidence>
<protein>
    <recommendedName>
        <fullName evidence="4">DUF4199 domain-containing protein</fullName>
    </recommendedName>
</protein>
<dbReference type="AlphaFoldDB" id="A0A7X9XCF8"/>
<accession>A0A7X9XCF8</accession>
<dbReference type="RefSeq" id="WP_169659977.1">
    <property type="nucleotide sequence ID" value="NZ_JABANE010000114.1"/>
</dbReference>
<dbReference type="EMBL" id="JABANE010000114">
    <property type="protein sequence ID" value="NME71771.1"/>
    <property type="molecule type" value="Genomic_DNA"/>
</dbReference>
<keyword evidence="1" id="KW-0812">Transmembrane</keyword>
<sequence length="131" mass="14398">MYNNYIIYGASIAIGSSLLQLFFPWWIVVFPCFLLGLLKQKKNNFFPIFSTGFISIGLLWGVYAAMIQIYTGSELSHRVAEMFQLPSNDFIGIISAMIGGFTGGLSALCGALIKWASVDLKPVEKSSTPSE</sequence>
<feature type="transmembrane region" description="Helical" evidence="1">
    <location>
        <begin position="6"/>
        <end position="38"/>
    </location>
</feature>
<feature type="transmembrane region" description="Helical" evidence="1">
    <location>
        <begin position="90"/>
        <end position="113"/>
    </location>
</feature>
<name>A0A7X9XCF8_9BACT</name>
<proteinExistence type="predicted"/>
<comment type="caution">
    <text evidence="2">The sequence shown here is derived from an EMBL/GenBank/DDBJ whole genome shotgun (WGS) entry which is preliminary data.</text>
</comment>
<evidence type="ECO:0000313" key="3">
    <source>
        <dbReference type="Proteomes" id="UP000576082"/>
    </source>
</evidence>
<evidence type="ECO:0008006" key="4">
    <source>
        <dbReference type="Google" id="ProtNLM"/>
    </source>
</evidence>